<dbReference type="Pfam" id="PF00496">
    <property type="entry name" value="SBP_bac_5"/>
    <property type="match status" value="1"/>
</dbReference>
<dbReference type="Gene3D" id="3.90.76.10">
    <property type="entry name" value="Dipeptide-binding Protein, Domain 1"/>
    <property type="match status" value="1"/>
</dbReference>
<sequence>MAGKAISRREVLRLGAGLSAGAALAACSPAPDSVTSELIHGATGGGLKDTVDPHFPVTMPDIARVRSLFEPLLRFTPDYRIEPCLAESVEHNADATRWTFHLREGVTFHDGRPLTATDVKASLERMGDPKNPTALLSDVAPLIDFPASRAVDPHTYQLVLKQPYGIMDQLLAAYTMGIVPQDFDLAHPIGTGPFRYESLVPGQRSRFLRHDGYWDRKAGVDSLVVIDFTDDAAKVSALLAGQVHTIDNLPAYLAGAIERQGAHTLVSETGGWVPFTMRVDAKPFSDNRVRQAMRLIVDRQQLIDQALSGFGRLGNDLYGPFDPDYLGSALPQRQQDIAQARHLLKAAGHEGLQVELVTSTAVGTGGVESANLLVQQAAKAGVQVRVTKADASTFYGERYLSWVFAQDFWSTRLYLPQAIACALKTSAYNETHFDHPRFTELITAARRTTDPGRRRTLVQDAQRIEHEEGGLIIWAFANQVDGYSHQVSGLQPAREQPVSAYRFNTITLKGS</sequence>
<evidence type="ECO:0000256" key="2">
    <source>
        <dbReference type="ARBA" id="ARBA00022448"/>
    </source>
</evidence>
<keyword evidence="7" id="KW-1185">Reference proteome</keyword>
<evidence type="ECO:0000313" key="7">
    <source>
        <dbReference type="Proteomes" id="UP000431092"/>
    </source>
</evidence>
<proteinExistence type="inferred from homology"/>
<dbReference type="InterPro" id="IPR030678">
    <property type="entry name" value="Peptide/Ni-bd"/>
</dbReference>
<evidence type="ECO:0000256" key="3">
    <source>
        <dbReference type="ARBA" id="ARBA00022729"/>
    </source>
</evidence>
<comment type="caution">
    <text evidence="6">The sequence shown here is derived from an EMBL/GenBank/DDBJ whole genome shotgun (WGS) entry which is preliminary data.</text>
</comment>
<evidence type="ECO:0000256" key="1">
    <source>
        <dbReference type="ARBA" id="ARBA00005695"/>
    </source>
</evidence>
<feature type="domain" description="Solute-binding protein family 5" evidence="5">
    <location>
        <begin position="81"/>
        <end position="398"/>
    </location>
</feature>
<dbReference type="GO" id="GO:0043190">
    <property type="term" value="C:ATP-binding cassette (ABC) transporter complex"/>
    <property type="evidence" value="ECO:0007669"/>
    <property type="project" value="InterPro"/>
</dbReference>
<dbReference type="InterPro" id="IPR039424">
    <property type="entry name" value="SBP_5"/>
</dbReference>
<dbReference type="PIRSF" id="PIRSF002741">
    <property type="entry name" value="MppA"/>
    <property type="match status" value="1"/>
</dbReference>
<evidence type="ECO:0000313" key="6">
    <source>
        <dbReference type="EMBL" id="MTB70586.1"/>
    </source>
</evidence>
<dbReference type="EMBL" id="WLVL01000004">
    <property type="protein sequence ID" value="MTB70586.1"/>
    <property type="molecule type" value="Genomic_DNA"/>
</dbReference>
<feature type="chain" id="PRO_5026276375" evidence="4">
    <location>
        <begin position="26"/>
        <end position="511"/>
    </location>
</feature>
<dbReference type="PROSITE" id="PS51257">
    <property type="entry name" value="PROKAR_LIPOPROTEIN"/>
    <property type="match status" value="1"/>
</dbReference>
<keyword evidence="3 4" id="KW-0732">Signal</keyword>
<dbReference type="SUPFAM" id="SSF53850">
    <property type="entry name" value="Periplasmic binding protein-like II"/>
    <property type="match status" value="1"/>
</dbReference>
<dbReference type="GO" id="GO:0015833">
    <property type="term" value="P:peptide transport"/>
    <property type="evidence" value="ECO:0007669"/>
    <property type="project" value="TreeGrafter"/>
</dbReference>
<keyword evidence="2" id="KW-0813">Transport</keyword>
<accession>A0A6I3IUR6</accession>
<dbReference type="PANTHER" id="PTHR30290:SF9">
    <property type="entry name" value="OLIGOPEPTIDE-BINDING PROTEIN APPA"/>
    <property type="match status" value="1"/>
</dbReference>
<dbReference type="Proteomes" id="UP000431092">
    <property type="component" value="Unassembled WGS sequence"/>
</dbReference>
<dbReference type="CDD" id="cd08503">
    <property type="entry name" value="PBP2_NikA_DppA_OppA_like_17"/>
    <property type="match status" value="1"/>
</dbReference>
<reference evidence="6 7" key="1">
    <citation type="submission" date="2019-11" db="EMBL/GenBank/DDBJ databases">
        <title>Whole genome sequencing identifies a novel species of the genus Arsenicicoccus isolated from human blood.</title>
        <authorList>
            <person name="Jeong J.H."/>
            <person name="Kweon O.J."/>
            <person name="Kim H.R."/>
            <person name="Kim T.-H."/>
            <person name="Ha S.-M."/>
            <person name="Lee M.-K."/>
        </authorList>
    </citation>
    <scope>NUCLEOTIDE SEQUENCE [LARGE SCALE GENOMIC DNA]</scope>
    <source>
        <strain evidence="6 7">MKL-02</strain>
    </source>
</reference>
<gene>
    <name evidence="6" type="ORF">GGG17_01055</name>
</gene>
<evidence type="ECO:0000256" key="4">
    <source>
        <dbReference type="SAM" id="SignalP"/>
    </source>
</evidence>
<name>A0A6I3IUR6_9MICO</name>
<dbReference type="PANTHER" id="PTHR30290">
    <property type="entry name" value="PERIPLASMIC BINDING COMPONENT OF ABC TRANSPORTER"/>
    <property type="match status" value="1"/>
</dbReference>
<evidence type="ECO:0000259" key="5">
    <source>
        <dbReference type="Pfam" id="PF00496"/>
    </source>
</evidence>
<dbReference type="Gene3D" id="3.40.190.10">
    <property type="entry name" value="Periplasmic binding protein-like II"/>
    <property type="match status" value="1"/>
</dbReference>
<dbReference type="InterPro" id="IPR000914">
    <property type="entry name" value="SBP_5_dom"/>
</dbReference>
<dbReference type="InterPro" id="IPR006311">
    <property type="entry name" value="TAT_signal"/>
</dbReference>
<dbReference type="AlphaFoldDB" id="A0A6I3IUR6"/>
<organism evidence="6 7">
    <name type="scientific">Arsenicicoccus cauae</name>
    <dbReference type="NCBI Taxonomy" id="2663847"/>
    <lineage>
        <taxon>Bacteria</taxon>
        <taxon>Bacillati</taxon>
        <taxon>Actinomycetota</taxon>
        <taxon>Actinomycetes</taxon>
        <taxon>Micrococcales</taxon>
        <taxon>Intrasporangiaceae</taxon>
        <taxon>Arsenicicoccus</taxon>
    </lineage>
</organism>
<dbReference type="RefSeq" id="WP_154591962.1">
    <property type="nucleotide sequence ID" value="NZ_WLVL01000004.1"/>
</dbReference>
<dbReference type="Gene3D" id="3.10.105.10">
    <property type="entry name" value="Dipeptide-binding Protein, Domain 3"/>
    <property type="match status" value="1"/>
</dbReference>
<feature type="signal peptide" evidence="4">
    <location>
        <begin position="1"/>
        <end position="25"/>
    </location>
</feature>
<comment type="similarity">
    <text evidence="1">Belongs to the bacterial solute-binding protein 5 family.</text>
</comment>
<protein>
    <submittedName>
        <fullName evidence="6">Peptide ABC transporter substrate-binding protein</fullName>
    </submittedName>
</protein>
<dbReference type="GO" id="GO:1904680">
    <property type="term" value="F:peptide transmembrane transporter activity"/>
    <property type="evidence" value="ECO:0007669"/>
    <property type="project" value="TreeGrafter"/>
</dbReference>
<dbReference type="GO" id="GO:0042597">
    <property type="term" value="C:periplasmic space"/>
    <property type="evidence" value="ECO:0007669"/>
    <property type="project" value="UniProtKB-ARBA"/>
</dbReference>
<dbReference type="PROSITE" id="PS51318">
    <property type="entry name" value="TAT"/>
    <property type="match status" value="1"/>
</dbReference>